<accession>A0A4R5DS88</accession>
<evidence type="ECO:0000256" key="1">
    <source>
        <dbReference type="ARBA" id="ARBA00000085"/>
    </source>
</evidence>
<evidence type="ECO:0000256" key="3">
    <source>
        <dbReference type="ARBA" id="ARBA00022553"/>
    </source>
</evidence>
<proteinExistence type="predicted"/>
<evidence type="ECO:0000256" key="2">
    <source>
        <dbReference type="ARBA" id="ARBA00012438"/>
    </source>
</evidence>
<evidence type="ECO:0000313" key="8">
    <source>
        <dbReference type="Proteomes" id="UP000294850"/>
    </source>
</evidence>
<evidence type="ECO:0000256" key="5">
    <source>
        <dbReference type="ARBA" id="ARBA00022777"/>
    </source>
</evidence>
<dbReference type="PANTHER" id="PTHR43304">
    <property type="entry name" value="PHYTOCHROME-LIKE PROTEIN CPH1"/>
    <property type="match status" value="1"/>
</dbReference>
<dbReference type="Gene3D" id="3.30.565.10">
    <property type="entry name" value="Histidine kinase-like ATPase, C-terminal domain"/>
    <property type="match status" value="1"/>
</dbReference>
<dbReference type="EC" id="2.7.13.3" evidence="2"/>
<dbReference type="PANTHER" id="PTHR43304:SF1">
    <property type="entry name" value="PAC DOMAIN-CONTAINING PROTEIN"/>
    <property type="match status" value="1"/>
</dbReference>
<sequence>MKYSDQSLAADIEKIKLIPIISTMLEVICRTTGMGFAAIARVTEDRWIACSVRDEIDFGLKDGGELEIKTTICDQIRDYGRPVVIDHVAESPEYYNHHTPLMYGFQSYISVPIVLKTGEFFGTLCAIDPKPASLNNTETIGMFNLFAELISFHLQSIDLMERSHFAVKELSRQLTDSKDENRQYQYISNHNLQEPLRKIRVFSSMLIGAAEKNDPSRIKAAAEKINSSAQRFSMMIQDLSDFSELNNETNFESVDLNDIVSDVIKQLDAKLKEKGTVLNAEILPTIFAVRLQMEQLFYHLVSNAIRFSKNETPLTIKISAHQPEKQQIDHLLPPDFDLKFTEIRVEDNGVGIEKAQLEKIFDIFSKLPSDQILEGAGIGLAYCRKIIRNHNGNISAQSDPGEGTSFSLILPVNRKTA</sequence>
<dbReference type="PROSITE" id="PS50109">
    <property type="entry name" value="HIS_KIN"/>
    <property type="match status" value="1"/>
</dbReference>
<feature type="domain" description="Histidine kinase" evidence="6">
    <location>
        <begin position="187"/>
        <end position="414"/>
    </location>
</feature>
<dbReference type="PRINTS" id="PR00344">
    <property type="entry name" value="BCTRLSENSOR"/>
</dbReference>
<dbReference type="SUPFAM" id="SSF55781">
    <property type="entry name" value="GAF domain-like"/>
    <property type="match status" value="1"/>
</dbReference>
<keyword evidence="5" id="KW-0418">Kinase</keyword>
<evidence type="ECO:0000313" key="7">
    <source>
        <dbReference type="EMBL" id="TDE17199.1"/>
    </source>
</evidence>
<dbReference type="InterPro" id="IPR003594">
    <property type="entry name" value="HATPase_dom"/>
</dbReference>
<keyword evidence="3" id="KW-0597">Phosphoprotein</keyword>
<dbReference type="InterPro" id="IPR036097">
    <property type="entry name" value="HisK_dim/P_sf"/>
</dbReference>
<dbReference type="Pfam" id="PF01590">
    <property type="entry name" value="GAF"/>
    <property type="match status" value="1"/>
</dbReference>
<dbReference type="OrthoDB" id="9766459at2"/>
<dbReference type="InterPro" id="IPR003018">
    <property type="entry name" value="GAF"/>
</dbReference>
<dbReference type="GO" id="GO:0000155">
    <property type="term" value="F:phosphorelay sensor kinase activity"/>
    <property type="evidence" value="ECO:0007669"/>
    <property type="project" value="InterPro"/>
</dbReference>
<dbReference type="RefSeq" id="WP_131956963.1">
    <property type="nucleotide sequence ID" value="NZ_SMFL01000002.1"/>
</dbReference>
<comment type="caution">
    <text evidence="7">The sequence shown here is derived from an EMBL/GenBank/DDBJ whole genome shotgun (WGS) entry which is preliminary data.</text>
</comment>
<reference evidence="7 8" key="1">
    <citation type="submission" date="2019-03" db="EMBL/GenBank/DDBJ databases">
        <title>Dyadobacter AR-3-6 sp. nov., isolated from arctic soil.</title>
        <authorList>
            <person name="Chaudhary D.K."/>
        </authorList>
    </citation>
    <scope>NUCLEOTIDE SEQUENCE [LARGE SCALE GENOMIC DNA]</scope>
    <source>
        <strain evidence="7 8">AR-3-6</strain>
    </source>
</reference>
<protein>
    <recommendedName>
        <fullName evidence="2">histidine kinase</fullName>
        <ecNumber evidence="2">2.7.13.3</ecNumber>
    </recommendedName>
</protein>
<name>A0A4R5DS88_9BACT</name>
<dbReference type="SUPFAM" id="SSF47384">
    <property type="entry name" value="Homodimeric domain of signal transducing histidine kinase"/>
    <property type="match status" value="1"/>
</dbReference>
<dbReference type="SUPFAM" id="SSF55874">
    <property type="entry name" value="ATPase domain of HSP90 chaperone/DNA topoisomerase II/histidine kinase"/>
    <property type="match status" value="1"/>
</dbReference>
<evidence type="ECO:0000259" key="6">
    <source>
        <dbReference type="PROSITE" id="PS50109"/>
    </source>
</evidence>
<dbReference type="EMBL" id="SMFL01000002">
    <property type="protein sequence ID" value="TDE17199.1"/>
    <property type="molecule type" value="Genomic_DNA"/>
</dbReference>
<dbReference type="InterPro" id="IPR029016">
    <property type="entry name" value="GAF-like_dom_sf"/>
</dbReference>
<evidence type="ECO:0000256" key="4">
    <source>
        <dbReference type="ARBA" id="ARBA00022679"/>
    </source>
</evidence>
<dbReference type="Pfam" id="PF02518">
    <property type="entry name" value="HATPase_c"/>
    <property type="match status" value="1"/>
</dbReference>
<dbReference type="AlphaFoldDB" id="A0A4R5DS88"/>
<dbReference type="Gene3D" id="1.10.287.130">
    <property type="match status" value="1"/>
</dbReference>
<dbReference type="InterPro" id="IPR036890">
    <property type="entry name" value="HATPase_C_sf"/>
</dbReference>
<keyword evidence="4" id="KW-0808">Transferase</keyword>
<organism evidence="7 8">
    <name type="scientific">Dyadobacter psychrotolerans</name>
    <dbReference type="NCBI Taxonomy" id="2541721"/>
    <lineage>
        <taxon>Bacteria</taxon>
        <taxon>Pseudomonadati</taxon>
        <taxon>Bacteroidota</taxon>
        <taxon>Cytophagia</taxon>
        <taxon>Cytophagales</taxon>
        <taxon>Spirosomataceae</taxon>
        <taxon>Dyadobacter</taxon>
    </lineage>
</organism>
<dbReference type="InterPro" id="IPR005467">
    <property type="entry name" value="His_kinase_dom"/>
</dbReference>
<dbReference type="Proteomes" id="UP000294850">
    <property type="component" value="Unassembled WGS sequence"/>
</dbReference>
<dbReference type="SMART" id="SM00387">
    <property type="entry name" value="HATPase_c"/>
    <property type="match status" value="1"/>
</dbReference>
<dbReference type="Gene3D" id="3.30.450.40">
    <property type="match status" value="1"/>
</dbReference>
<dbReference type="InterPro" id="IPR004358">
    <property type="entry name" value="Sig_transdc_His_kin-like_C"/>
</dbReference>
<gene>
    <name evidence="7" type="ORF">E0F88_04685</name>
</gene>
<dbReference type="InterPro" id="IPR052162">
    <property type="entry name" value="Sensor_kinase/Photoreceptor"/>
</dbReference>
<comment type="catalytic activity">
    <reaction evidence="1">
        <text>ATP + protein L-histidine = ADP + protein N-phospho-L-histidine.</text>
        <dbReference type="EC" id="2.7.13.3"/>
    </reaction>
</comment>
<keyword evidence="8" id="KW-1185">Reference proteome</keyword>
<dbReference type="SMART" id="SM00065">
    <property type="entry name" value="GAF"/>
    <property type="match status" value="1"/>
</dbReference>